<name>A0A0D2BWG9_9EURO</name>
<evidence type="ECO:0000256" key="1">
    <source>
        <dbReference type="PROSITE-ProRule" id="PRU00175"/>
    </source>
</evidence>
<dbReference type="STRING" id="569365.A0A0D2BWG9"/>
<feature type="compositionally biased region" description="Basic and acidic residues" evidence="2">
    <location>
        <begin position="161"/>
        <end position="183"/>
    </location>
</feature>
<feature type="region of interest" description="Disordered" evidence="2">
    <location>
        <begin position="113"/>
        <end position="218"/>
    </location>
</feature>
<dbReference type="GO" id="GO:0061630">
    <property type="term" value="F:ubiquitin protein ligase activity"/>
    <property type="evidence" value="ECO:0007669"/>
    <property type="project" value="TreeGrafter"/>
</dbReference>
<feature type="region of interest" description="Disordered" evidence="2">
    <location>
        <begin position="1"/>
        <end position="25"/>
    </location>
</feature>
<feature type="compositionally biased region" description="Low complexity" evidence="2">
    <location>
        <begin position="395"/>
        <end position="409"/>
    </location>
</feature>
<dbReference type="GeneID" id="27350185"/>
<dbReference type="GO" id="GO:0008270">
    <property type="term" value="F:zinc ion binding"/>
    <property type="evidence" value="ECO:0007669"/>
    <property type="project" value="UniProtKB-KW"/>
</dbReference>
<dbReference type="OrthoDB" id="8062037at2759"/>
<gene>
    <name evidence="5" type="ORF">PV07_10991</name>
</gene>
<feature type="compositionally biased region" description="Basic and acidic residues" evidence="2">
    <location>
        <begin position="136"/>
        <end position="148"/>
    </location>
</feature>
<dbReference type="PANTHER" id="PTHR22765:SF434">
    <property type="entry name" value="GB|AAD18119.1-RELATED"/>
    <property type="match status" value="1"/>
</dbReference>
<keyword evidence="3" id="KW-0472">Membrane</keyword>
<dbReference type="SMART" id="SM00184">
    <property type="entry name" value="RING"/>
    <property type="match status" value="1"/>
</dbReference>
<dbReference type="InterPro" id="IPR001841">
    <property type="entry name" value="Znf_RING"/>
</dbReference>
<dbReference type="EMBL" id="KN847046">
    <property type="protein sequence ID" value="KIW22725.1"/>
    <property type="molecule type" value="Genomic_DNA"/>
</dbReference>
<keyword evidence="1" id="KW-0479">Metal-binding</keyword>
<keyword evidence="3" id="KW-0812">Transmembrane</keyword>
<dbReference type="GO" id="GO:0005737">
    <property type="term" value="C:cytoplasm"/>
    <property type="evidence" value="ECO:0007669"/>
    <property type="project" value="TreeGrafter"/>
</dbReference>
<feature type="compositionally biased region" description="Polar residues" evidence="2">
    <location>
        <begin position="364"/>
        <end position="382"/>
    </location>
</feature>
<dbReference type="SUPFAM" id="SSF57850">
    <property type="entry name" value="RING/U-box"/>
    <property type="match status" value="1"/>
</dbReference>
<keyword evidence="1" id="KW-0863">Zinc-finger</keyword>
<protein>
    <recommendedName>
        <fullName evidence="4">RING-type domain-containing protein</fullName>
    </recommendedName>
</protein>
<dbReference type="InterPro" id="IPR051826">
    <property type="entry name" value="E3_ubiquitin-ligase_domain"/>
</dbReference>
<reference evidence="5 6" key="1">
    <citation type="submission" date="2015-01" db="EMBL/GenBank/DDBJ databases">
        <title>The Genome Sequence of Cladophialophora immunda CBS83496.</title>
        <authorList>
            <consortium name="The Broad Institute Genomics Platform"/>
            <person name="Cuomo C."/>
            <person name="de Hoog S."/>
            <person name="Gorbushina A."/>
            <person name="Stielow B."/>
            <person name="Teixiera M."/>
            <person name="Abouelleil A."/>
            <person name="Chapman S.B."/>
            <person name="Priest M."/>
            <person name="Young S.K."/>
            <person name="Wortman J."/>
            <person name="Nusbaum C."/>
            <person name="Birren B."/>
        </authorList>
    </citation>
    <scope>NUCLEOTIDE SEQUENCE [LARGE SCALE GENOMIC DNA]</scope>
    <source>
        <strain evidence="5 6">CBS 83496</strain>
    </source>
</reference>
<accession>A0A0D2BWG9</accession>
<feature type="domain" description="RING-type" evidence="4">
    <location>
        <begin position="236"/>
        <end position="278"/>
    </location>
</feature>
<evidence type="ECO:0000313" key="5">
    <source>
        <dbReference type="EMBL" id="KIW22725.1"/>
    </source>
</evidence>
<dbReference type="VEuPathDB" id="FungiDB:PV07_10991"/>
<dbReference type="InterPro" id="IPR013083">
    <property type="entry name" value="Znf_RING/FYVE/PHD"/>
</dbReference>
<feature type="compositionally biased region" description="Low complexity" evidence="2">
    <location>
        <begin position="1"/>
        <end position="20"/>
    </location>
</feature>
<dbReference type="AlphaFoldDB" id="A0A0D2BWG9"/>
<dbReference type="RefSeq" id="XP_016242941.1">
    <property type="nucleotide sequence ID" value="XM_016398379.1"/>
</dbReference>
<evidence type="ECO:0000259" key="4">
    <source>
        <dbReference type="PROSITE" id="PS50089"/>
    </source>
</evidence>
<dbReference type="GO" id="GO:0006511">
    <property type="term" value="P:ubiquitin-dependent protein catabolic process"/>
    <property type="evidence" value="ECO:0007669"/>
    <property type="project" value="TreeGrafter"/>
</dbReference>
<evidence type="ECO:0000256" key="2">
    <source>
        <dbReference type="SAM" id="MobiDB-lite"/>
    </source>
</evidence>
<organism evidence="5 6">
    <name type="scientific">Cladophialophora immunda</name>
    <dbReference type="NCBI Taxonomy" id="569365"/>
    <lineage>
        <taxon>Eukaryota</taxon>
        <taxon>Fungi</taxon>
        <taxon>Dikarya</taxon>
        <taxon>Ascomycota</taxon>
        <taxon>Pezizomycotina</taxon>
        <taxon>Eurotiomycetes</taxon>
        <taxon>Chaetothyriomycetidae</taxon>
        <taxon>Chaetothyriales</taxon>
        <taxon>Herpotrichiellaceae</taxon>
        <taxon>Cladophialophora</taxon>
    </lineage>
</organism>
<proteinExistence type="predicted"/>
<dbReference type="Proteomes" id="UP000054466">
    <property type="component" value="Unassembled WGS sequence"/>
</dbReference>
<keyword evidence="6" id="KW-1185">Reference proteome</keyword>
<evidence type="ECO:0000313" key="6">
    <source>
        <dbReference type="Proteomes" id="UP000054466"/>
    </source>
</evidence>
<keyword evidence="3" id="KW-1133">Transmembrane helix</keyword>
<dbReference type="Pfam" id="PF13639">
    <property type="entry name" value="zf-RING_2"/>
    <property type="match status" value="1"/>
</dbReference>
<sequence length="416" mass="45678">MATSTSTTTTSPTASATGNAGNNGGSGPSSPLLFFVALGFGVVFTNLWIIVGVKYCFRYNQRNRQRMNGEDPDGVDLAAMPRQHRRRREKKLMTIEEVNEKFPLTKYKTWRSNRADEGLPTAGGITTASRPASIRDTQRDSKDSKDIEAQELAHAQTNSTAEEKPPEHGEPEVVEAEKSDLENRPVTPSRPKSSPSTVTPGTPVHKVTSHDDDDEDEERIQTALPAEQLPDPGDACAICIDNIDDDDDIRGLHCGHAFHASCVDPWLTSRRACCPLCKADYYVPKPRPEGAEVNPANLQPPPTAFSIIGNGRPGRRPAMIIPGRFMSIVYHDRDRHGFPLVVRAERTDQSNLDQGRRRQRDRLPSSNTAASTEGGDTQSSWRSRFGLRMPGRSRQAQTPPAAPEALPTPSQLEAGR</sequence>
<dbReference type="FunFam" id="3.30.40.10:FF:000539">
    <property type="entry name" value="Ring finger domain protein"/>
    <property type="match status" value="1"/>
</dbReference>
<dbReference type="PANTHER" id="PTHR22765">
    <property type="entry name" value="RING FINGER AND PROTEASE ASSOCIATED DOMAIN-CONTAINING"/>
    <property type="match status" value="1"/>
</dbReference>
<dbReference type="HOGENOM" id="CLU_031409_1_0_1"/>
<feature type="region of interest" description="Disordered" evidence="2">
    <location>
        <begin position="349"/>
        <end position="416"/>
    </location>
</feature>
<keyword evidence="1" id="KW-0862">Zinc</keyword>
<dbReference type="Gene3D" id="3.30.40.10">
    <property type="entry name" value="Zinc/RING finger domain, C3HC4 (zinc finger)"/>
    <property type="match status" value="1"/>
</dbReference>
<feature type="compositionally biased region" description="Polar residues" evidence="2">
    <location>
        <begin position="190"/>
        <end position="200"/>
    </location>
</feature>
<evidence type="ECO:0000256" key="3">
    <source>
        <dbReference type="SAM" id="Phobius"/>
    </source>
</evidence>
<feature type="transmembrane region" description="Helical" evidence="3">
    <location>
        <begin position="32"/>
        <end position="57"/>
    </location>
</feature>
<dbReference type="PROSITE" id="PS50089">
    <property type="entry name" value="ZF_RING_2"/>
    <property type="match status" value="1"/>
</dbReference>
<feature type="region of interest" description="Disordered" evidence="2">
    <location>
        <begin position="65"/>
        <end position="88"/>
    </location>
</feature>